<dbReference type="EMBL" id="VYXP01000007">
    <property type="protein sequence ID" value="KAA9130591.1"/>
    <property type="molecule type" value="Genomic_DNA"/>
</dbReference>
<dbReference type="PANTHER" id="PTHR43537">
    <property type="entry name" value="TRANSCRIPTIONAL REGULATOR, GNTR FAMILY"/>
    <property type="match status" value="1"/>
</dbReference>
<evidence type="ECO:0000256" key="3">
    <source>
        <dbReference type="ARBA" id="ARBA00023163"/>
    </source>
</evidence>
<dbReference type="SUPFAM" id="SSF48008">
    <property type="entry name" value="GntR ligand-binding domain-like"/>
    <property type="match status" value="1"/>
</dbReference>
<evidence type="ECO:0000256" key="2">
    <source>
        <dbReference type="ARBA" id="ARBA00023125"/>
    </source>
</evidence>
<dbReference type="InterPro" id="IPR008920">
    <property type="entry name" value="TF_FadR/GntR_C"/>
</dbReference>
<gene>
    <name evidence="5" type="ORF">F3N42_12580</name>
</gene>
<dbReference type="SMART" id="SM00345">
    <property type="entry name" value="HTH_GNTR"/>
    <property type="match status" value="1"/>
</dbReference>
<organism evidence="5 6">
    <name type="scientific">Marinihelvus fidelis</name>
    <dbReference type="NCBI Taxonomy" id="2613842"/>
    <lineage>
        <taxon>Bacteria</taxon>
        <taxon>Pseudomonadati</taxon>
        <taxon>Pseudomonadota</taxon>
        <taxon>Gammaproteobacteria</taxon>
        <taxon>Chromatiales</taxon>
        <taxon>Wenzhouxiangellaceae</taxon>
        <taxon>Marinihelvus</taxon>
    </lineage>
</organism>
<evidence type="ECO:0000259" key="4">
    <source>
        <dbReference type="PROSITE" id="PS50949"/>
    </source>
</evidence>
<dbReference type="GO" id="GO:0003700">
    <property type="term" value="F:DNA-binding transcription factor activity"/>
    <property type="evidence" value="ECO:0007669"/>
    <property type="project" value="InterPro"/>
</dbReference>
<dbReference type="Gene3D" id="1.20.120.530">
    <property type="entry name" value="GntR ligand-binding domain-like"/>
    <property type="match status" value="1"/>
</dbReference>
<evidence type="ECO:0000256" key="1">
    <source>
        <dbReference type="ARBA" id="ARBA00023015"/>
    </source>
</evidence>
<dbReference type="Proteomes" id="UP000325372">
    <property type="component" value="Unassembled WGS sequence"/>
</dbReference>
<keyword evidence="3" id="KW-0804">Transcription</keyword>
<dbReference type="SUPFAM" id="SSF46785">
    <property type="entry name" value="Winged helix' DNA-binding domain"/>
    <property type="match status" value="1"/>
</dbReference>
<dbReference type="Pfam" id="PF00392">
    <property type="entry name" value="GntR"/>
    <property type="match status" value="1"/>
</dbReference>
<keyword evidence="6" id="KW-1185">Reference proteome</keyword>
<protein>
    <submittedName>
        <fullName evidence="5">FadR family transcriptional regulator</fullName>
    </submittedName>
</protein>
<proteinExistence type="predicted"/>
<dbReference type="AlphaFoldDB" id="A0A5N0T726"/>
<keyword evidence="2" id="KW-0238">DNA-binding</keyword>
<dbReference type="GO" id="GO:0003677">
    <property type="term" value="F:DNA binding"/>
    <property type="evidence" value="ECO:0007669"/>
    <property type="project" value="UniProtKB-KW"/>
</dbReference>
<keyword evidence="1" id="KW-0805">Transcription regulation</keyword>
<dbReference type="SMART" id="SM00895">
    <property type="entry name" value="FCD"/>
    <property type="match status" value="1"/>
</dbReference>
<feature type="domain" description="HTH gntR-type" evidence="4">
    <location>
        <begin position="3"/>
        <end position="71"/>
    </location>
</feature>
<sequence length="248" mass="26956">MHSSLTDRVAASLGQAIAVGEYPPGATLPTETELAELFGASRTVLREAVKMLTAKGLVDARPRRGTVVKPETEWNLADPDILSWLLHRRGVLPLIQEFAEVRLAIEPAAAALAAQNAKPAEIAEMKDAIDRMRESVLGGADPLVADIDFHVAILKGSGNRFFWSLRFMISVALRFSIRVTDPPQKDKHGNVEDHNQVLEAIEAGDKALAETRMRELLTEAKVLLSEAQNRNDAAAEIAPSDVGFPVPK</sequence>
<evidence type="ECO:0000313" key="6">
    <source>
        <dbReference type="Proteomes" id="UP000325372"/>
    </source>
</evidence>
<reference evidence="5 6" key="1">
    <citation type="submission" date="2019-09" db="EMBL/GenBank/DDBJ databases">
        <title>Wenzhouxiangella sp. Genome sequencing and assembly.</title>
        <authorList>
            <person name="Zhang R."/>
        </authorList>
    </citation>
    <scope>NUCLEOTIDE SEQUENCE [LARGE SCALE GENOMIC DNA]</scope>
    <source>
        <strain evidence="5 6">W260</strain>
    </source>
</reference>
<dbReference type="PRINTS" id="PR00035">
    <property type="entry name" value="HTHGNTR"/>
</dbReference>
<evidence type="ECO:0000313" key="5">
    <source>
        <dbReference type="EMBL" id="KAA9130591.1"/>
    </source>
</evidence>
<dbReference type="InterPro" id="IPR011711">
    <property type="entry name" value="GntR_C"/>
</dbReference>
<dbReference type="CDD" id="cd07377">
    <property type="entry name" value="WHTH_GntR"/>
    <property type="match status" value="1"/>
</dbReference>
<dbReference type="InterPro" id="IPR036388">
    <property type="entry name" value="WH-like_DNA-bd_sf"/>
</dbReference>
<dbReference type="InterPro" id="IPR036390">
    <property type="entry name" value="WH_DNA-bd_sf"/>
</dbReference>
<accession>A0A5N0T726</accession>
<dbReference type="Gene3D" id="1.10.10.10">
    <property type="entry name" value="Winged helix-like DNA-binding domain superfamily/Winged helix DNA-binding domain"/>
    <property type="match status" value="1"/>
</dbReference>
<dbReference type="InterPro" id="IPR000524">
    <property type="entry name" value="Tscrpt_reg_HTH_GntR"/>
</dbReference>
<comment type="caution">
    <text evidence="5">The sequence shown here is derived from an EMBL/GenBank/DDBJ whole genome shotgun (WGS) entry which is preliminary data.</text>
</comment>
<dbReference type="Pfam" id="PF07729">
    <property type="entry name" value="FCD"/>
    <property type="match status" value="1"/>
</dbReference>
<name>A0A5N0T726_9GAMM</name>
<dbReference type="PROSITE" id="PS50949">
    <property type="entry name" value="HTH_GNTR"/>
    <property type="match status" value="1"/>
</dbReference>
<dbReference type="PANTHER" id="PTHR43537:SF44">
    <property type="entry name" value="GNTR FAMILY REGULATORY PROTEIN"/>
    <property type="match status" value="1"/>
</dbReference>